<accession>A0A7J7XZL3</accession>
<keyword evidence="2" id="KW-0472">Membrane</keyword>
<dbReference type="PRINTS" id="PR02077">
    <property type="entry name" value="PROTEINGAPT"/>
</dbReference>
<dbReference type="PROSITE" id="PS51257">
    <property type="entry name" value="PROKAR_LIPOPROTEIN"/>
    <property type="match status" value="1"/>
</dbReference>
<keyword evidence="2" id="KW-0812">Transmembrane</keyword>
<dbReference type="AlphaFoldDB" id="A0A7J7XZL3"/>
<evidence type="ECO:0000313" key="2">
    <source>
        <dbReference type="EMBL" id="KAF6354856.1"/>
    </source>
</evidence>
<reference evidence="2 3" key="1">
    <citation type="journal article" date="2020" name="Nature">
        <title>Six reference-quality genomes reveal evolution of bat adaptations.</title>
        <authorList>
            <person name="Jebb D."/>
            <person name="Huang Z."/>
            <person name="Pippel M."/>
            <person name="Hughes G.M."/>
            <person name="Lavrichenko K."/>
            <person name="Devanna P."/>
            <person name="Winkler S."/>
            <person name="Jermiin L.S."/>
            <person name="Skirmuntt E.C."/>
            <person name="Katzourakis A."/>
            <person name="Burkitt-Gray L."/>
            <person name="Ray D.A."/>
            <person name="Sullivan K.A.M."/>
            <person name="Roscito J.G."/>
            <person name="Kirilenko B.M."/>
            <person name="Davalos L.M."/>
            <person name="Corthals A.P."/>
            <person name="Power M.L."/>
            <person name="Jones G."/>
            <person name="Ransome R.D."/>
            <person name="Dechmann D.K.N."/>
            <person name="Locatelli A.G."/>
            <person name="Puechmaille S.J."/>
            <person name="Fedrigo O."/>
            <person name="Jarvis E.D."/>
            <person name="Hiller M."/>
            <person name="Vernes S.C."/>
            <person name="Myers E.W."/>
            <person name="Teeling E.C."/>
        </authorList>
    </citation>
    <scope>NUCLEOTIDE SEQUENCE [LARGE SCALE GENOMIC DNA]</scope>
    <source>
        <strain evidence="2">MMyoMyo1</strain>
        <tissue evidence="2">Flight muscle</tissue>
    </source>
</reference>
<dbReference type="Pfam" id="PF11770">
    <property type="entry name" value="GAPT"/>
    <property type="match status" value="1"/>
</dbReference>
<feature type="region of interest" description="Disordered" evidence="1">
    <location>
        <begin position="55"/>
        <end position="105"/>
    </location>
</feature>
<dbReference type="GO" id="GO:0002322">
    <property type="term" value="P:B cell proliferation involved in immune response"/>
    <property type="evidence" value="ECO:0007669"/>
    <property type="project" value="TreeGrafter"/>
</dbReference>
<dbReference type="Proteomes" id="UP000527355">
    <property type="component" value="Unassembled WGS sequence"/>
</dbReference>
<dbReference type="GO" id="GO:0016020">
    <property type="term" value="C:membrane"/>
    <property type="evidence" value="ECO:0007669"/>
    <property type="project" value="InterPro"/>
</dbReference>
<evidence type="ECO:0000313" key="3">
    <source>
        <dbReference type="Proteomes" id="UP000527355"/>
    </source>
</evidence>
<dbReference type="VEuPathDB" id="HostDB:GeneID_118656116"/>
<comment type="caution">
    <text evidence="2">The sequence shown here is derived from an EMBL/GenBank/DDBJ whole genome shotgun (WGS) entry which is preliminary data.</text>
</comment>
<keyword evidence="3" id="KW-1185">Reference proteome</keyword>
<gene>
    <name evidence="2" type="ORF">mMyoMyo1_005494</name>
</gene>
<dbReference type="PANTHER" id="PTHR37350:SF1">
    <property type="entry name" value="PROTEIN GAPT"/>
    <property type="match status" value="1"/>
</dbReference>
<protein>
    <submittedName>
        <fullName evidence="2">GRB2 binding adaptor protein, transmembrane</fullName>
    </submittedName>
</protein>
<organism evidence="2 3">
    <name type="scientific">Myotis myotis</name>
    <name type="common">Greater mouse-eared bat</name>
    <name type="synonym">Vespertilio myotis</name>
    <dbReference type="NCBI Taxonomy" id="51298"/>
    <lineage>
        <taxon>Eukaryota</taxon>
        <taxon>Metazoa</taxon>
        <taxon>Chordata</taxon>
        <taxon>Craniata</taxon>
        <taxon>Vertebrata</taxon>
        <taxon>Euteleostomi</taxon>
        <taxon>Mammalia</taxon>
        <taxon>Eutheria</taxon>
        <taxon>Laurasiatheria</taxon>
        <taxon>Chiroptera</taxon>
        <taxon>Yangochiroptera</taxon>
        <taxon>Vespertilionidae</taxon>
        <taxon>Myotis</taxon>
    </lineage>
</organism>
<dbReference type="EMBL" id="JABWUV010000005">
    <property type="protein sequence ID" value="KAF6354856.1"/>
    <property type="molecule type" value="Genomic_DNA"/>
</dbReference>
<feature type="compositionally biased region" description="Low complexity" evidence="1">
    <location>
        <begin position="95"/>
        <end position="105"/>
    </location>
</feature>
<dbReference type="InterPro" id="IPR021082">
    <property type="entry name" value="Protein_GAPT"/>
</dbReference>
<proteinExistence type="predicted"/>
<dbReference type="GO" id="GO:0001782">
    <property type="term" value="P:B cell homeostasis"/>
    <property type="evidence" value="ECO:0007669"/>
    <property type="project" value="TreeGrafter"/>
</dbReference>
<evidence type="ECO:0000256" key="1">
    <source>
        <dbReference type="SAM" id="MobiDB-lite"/>
    </source>
</evidence>
<dbReference type="PANTHER" id="PTHR37350">
    <property type="entry name" value="PROTEIN GAPT"/>
    <property type="match status" value="1"/>
</dbReference>
<feature type="compositionally biased region" description="Low complexity" evidence="1">
    <location>
        <begin position="61"/>
        <end position="88"/>
    </location>
</feature>
<name>A0A7J7XZL3_MYOMY</name>
<sequence length="153" mass="15660">MLRGCGGGGAVALAVGLSLLLLALAGGVGCVWRWKHRGRAPLALPGFLRPRRRRGDYSQTLSAGPSGLGAKAAAPGPRAGAADPQDPQGHYENLPARGPGAAHARGLYENAGGGACEEHVYGNQPAGDYYNLHAPGAPAAPQDEDIYILPDAY</sequence>